<protein>
    <submittedName>
        <fullName evidence="1">Uncharacterized protein</fullName>
    </submittedName>
</protein>
<evidence type="ECO:0000313" key="2">
    <source>
        <dbReference type="Proteomes" id="UP001066276"/>
    </source>
</evidence>
<dbReference type="AlphaFoldDB" id="A0AAV7SV28"/>
<accession>A0AAV7SV28</accession>
<organism evidence="1 2">
    <name type="scientific">Pleurodeles waltl</name>
    <name type="common">Iberian ribbed newt</name>
    <dbReference type="NCBI Taxonomy" id="8319"/>
    <lineage>
        <taxon>Eukaryota</taxon>
        <taxon>Metazoa</taxon>
        <taxon>Chordata</taxon>
        <taxon>Craniata</taxon>
        <taxon>Vertebrata</taxon>
        <taxon>Euteleostomi</taxon>
        <taxon>Amphibia</taxon>
        <taxon>Batrachia</taxon>
        <taxon>Caudata</taxon>
        <taxon>Salamandroidea</taxon>
        <taxon>Salamandridae</taxon>
        <taxon>Pleurodelinae</taxon>
        <taxon>Pleurodeles</taxon>
    </lineage>
</organism>
<sequence>MERVRVPSFLLWQRLGATEPPGLYVGSSGASGQYVGEPRCRSVWGALEPPGLYGGLRSDAGVYGGLRVCMWGAPGLYVGGHRSLRVCMWGAREPRVSMWGSHDAGLFGGGLRSLRVCMGGSGATQVCMGGSGSVCGGAPEPPGLYVGEPHDGLRAREIRCLDPFISTAISSYPLRALRAAKKYNSLMLGRL</sequence>
<dbReference type="Proteomes" id="UP001066276">
    <property type="component" value="Chromosome 4_2"/>
</dbReference>
<evidence type="ECO:0000313" key="1">
    <source>
        <dbReference type="EMBL" id="KAJ1167998.1"/>
    </source>
</evidence>
<comment type="caution">
    <text evidence="1">The sequence shown here is derived from an EMBL/GenBank/DDBJ whole genome shotgun (WGS) entry which is preliminary data.</text>
</comment>
<gene>
    <name evidence="1" type="ORF">NDU88_008380</name>
</gene>
<keyword evidence="2" id="KW-1185">Reference proteome</keyword>
<dbReference type="EMBL" id="JANPWB010000008">
    <property type="protein sequence ID" value="KAJ1167998.1"/>
    <property type="molecule type" value="Genomic_DNA"/>
</dbReference>
<reference evidence="1" key="1">
    <citation type="journal article" date="2022" name="bioRxiv">
        <title>Sequencing and chromosome-scale assembly of the giantPleurodeles waltlgenome.</title>
        <authorList>
            <person name="Brown T."/>
            <person name="Elewa A."/>
            <person name="Iarovenko S."/>
            <person name="Subramanian E."/>
            <person name="Araus A.J."/>
            <person name="Petzold A."/>
            <person name="Susuki M."/>
            <person name="Suzuki K.-i.T."/>
            <person name="Hayashi T."/>
            <person name="Toyoda A."/>
            <person name="Oliveira C."/>
            <person name="Osipova E."/>
            <person name="Leigh N.D."/>
            <person name="Simon A."/>
            <person name="Yun M.H."/>
        </authorList>
    </citation>
    <scope>NUCLEOTIDE SEQUENCE</scope>
    <source>
        <strain evidence="1">20211129_DDA</strain>
        <tissue evidence="1">Liver</tissue>
    </source>
</reference>
<name>A0AAV7SV28_PLEWA</name>
<proteinExistence type="predicted"/>